<dbReference type="PANTHER" id="PTHR48079">
    <property type="entry name" value="PROTEIN YEEZ"/>
    <property type="match status" value="1"/>
</dbReference>
<dbReference type="Gene3D" id="3.40.50.720">
    <property type="entry name" value="NAD(P)-binding Rossmann-like Domain"/>
    <property type="match status" value="1"/>
</dbReference>
<dbReference type="OrthoDB" id="10262413at2759"/>
<evidence type="ECO:0000259" key="1">
    <source>
        <dbReference type="Pfam" id="PF01370"/>
    </source>
</evidence>
<dbReference type="InterPro" id="IPR051783">
    <property type="entry name" value="NAD(P)-dependent_oxidoreduct"/>
</dbReference>
<dbReference type="GO" id="GO:0005737">
    <property type="term" value="C:cytoplasm"/>
    <property type="evidence" value="ECO:0007669"/>
    <property type="project" value="TreeGrafter"/>
</dbReference>
<feature type="domain" description="NAD-dependent epimerase/dehydratase" evidence="1">
    <location>
        <begin position="8"/>
        <end position="80"/>
    </location>
</feature>
<protein>
    <submittedName>
        <fullName evidence="2">NAD(P)-binding protein</fullName>
    </submittedName>
</protein>
<evidence type="ECO:0000313" key="2">
    <source>
        <dbReference type="EMBL" id="KIY67679.1"/>
    </source>
</evidence>
<dbReference type="InterPro" id="IPR001509">
    <property type="entry name" value="Epimerase_deHydtase"/>
</dbReference>
<dbReference type="AlphaFoldDB" id="A0A0D7BC02"/>
<dbReference type="InterPro" id="IPR036291">
    <property type="entry name" value="NAD(P)-bd_dom_sf"/>
</dbReference>
<proteinExistence type="predicted"/>
<dbReference type="Proteomes" id="UP000054007">
    <property type="component" value="Unassembled WGS sequence"/>
</dbReference>
<keyword evidence="3" id="KW-1185">Reference proteome</keyword>
<dbReference type="SUPFAM" id="SSF51735">
    <property type="entry name" value="NAD(P)-binding Rossmann-fold domains"/>
    <property type="match status" value="1"/>
</dbReference>
<sequence>MAERTKFLITGGTGYLGAELLERISKWQNLEIFALVRQDAQAEQIKALGFFPARFDLYDHDSAAGFVRDNEITVVFHLADAFKHAPGKAFIEGLADVKAKTGKEVHFLHTSGAKVFSSHVGINRHLSDDEDVYTLQKGAKLPVPLFAGPVEACTAAHELGESLGVRTYVFVPPMVYGPRDGFGNKLSIQYVDIVKIALRLKAVYLVPDETYSWPFCHLQDVTSLYAAILAAIADGKDIPHGKAGGYYFAVGGEYKWKDLYQGIATALAKRGRIEDANLRTPKDEDILAMSTVLKSPLKEMVYVSVGGRASLSGKRGREIGWVPEYDHEHLMRTVDEEVGFILKQLDG</sequence>
<organism evidence="2 3">
    <name type="scientific">Cylindrobasidium torrendii FP15055 ss-10</name>
    <dbReference type="NCBI Taxonomy" id="1314674"/>
    <lineage>
        <taxon>Eukaryota</taxon>
        <taxon>Fungi</taxon>
        <taxon>Dikarya</taxon>
        <taxon>Basidiomycota</taxon>
        <taxon>Agaricomycotina</taxon>
        <taxon>Agaricomycetes</taxon>
        <taxon>Agaricomycetidae</taxon>
        <taxon>Agaricales</taxon>
        <taxon>Marasmiineae</taxon>
        <taxon>Physalacriaceae</taxon>
        <taxon>Cylindrobasidium</taxon>
    </lineage>
</organism>
<name>A0A0D7BC02_9AGAR</name>
<gene>
    <name evidence="2" type="ORF">CYLTODRAFT_422325</name>
</gene>
<dbReference type="STRING" id="1314674.A0A0D7BC02"/>
<dbReference type="GO" id="GO:0004029">
    <property type="term" value="F:aldehyde dehydrogenase (NAD+) activity"/>
    <property type="evidence" value="ECO:0007669"/>
    <property type="project" value="TreeGrafter"/>
</dbReference>
<dbReference type="PANTHER" id="PTHR48079:SF6">
    <property type="entry name" value="NAD(P)-BINDING DOMAIN-CONTAINING PROTEIN-RELATED"/>
    <property type="match status" value="1"/>
</dbReference>
<dbReference type="Pfam" id="PF01370">
    <property type="entry name" value="Epimerase"/>
    <property type="match status" value="1"/>
</dbReference>
<reference evidence="2 3" key="1">
    <citation type="journal article" date="2015" name="Fungal Genet. Biol.">
        <title>Evolution of novel wood decay mechanisms in Agaricales revealed by the genome sequences of Fistulina hepatica and Cylindrobasidium torrendii.</title>
        <authorList>
            <person name="Floudas D."/>
            <person name="Held B.W."/>
            <person name="Riley R."/>
            <person name="Nagy L.G."/>
            <person name="Koehler G."/>
            <person name="Ransdell A.S."/>
            <person name="Younus H."/>
            <person name="Chow J."/>
            <person name="Chiniquy J."/>
            <person name="Lipzen A."/>
            <person name="Tritt A."/>
            <person name="Sun H."/>
            <person name="Haridas S."/>
            <person name="LaButti K."/>
            <person name="Ohm R.A."/>
            <person name="Kues U."/>
            <person name="Blanchette R.A."/>
            <person name="Grigoriev I.V."/>
            <person name="Minto R.E."/>
            <person name="Hibbett D.S."/>
        </authorList>
    </citation>
    <scope>NUCLEOTIDE SEQUENCE [LARGE SCALE GENOMIC DNA]</scope>
    <source>
        <strain evidence="2 3">FP15055 ss-10</strain>
    </source>
</reference>
<evidence type="ECO:0000313" key="3">
    <source>
        <dbReference type="Proteomes" id="UP000054007"/>
    </source>
</evidence>
<accession>A0A0D7BC02</accession>
<dbReference type="EMBL" id="KN880520">
    <property type="protein sequence ID" value="KIY67679.1"/>
    <property type="molecule type" value="Genomic_DNA"/>
</dbReference>